<dbReference type="KEGG" id="scd:Spica_2363"/>
<dbReference type="Pfam" id="PF02870">
    <property type="entry name" value="Methyltransf_1N"/>
    <property type="match status" value="1"/>
</dbReference>
<dbReference type="PANTHER" id="PTHR10815:SF13">
    <property type="entry name" value="METHYLATED-DNA--PROTEIN-CYSTEINE METHYLTRANSFERASE"/>
    <property type="match status" value="1"/>
</dbReference>
<dbReference type="eggNOG" id="COG0350">
    <property type="taxonomic scope" value="Bacteria"/>
</dbReference>
<evidence type="ECO:0000256" key="4">
    <source>
        <dbReference type="ARBA" id="ARBA00022603"/>
    </source>
</evidence>
<evidence type="ECO:0000256" key="1">
    <source>
        <dbReference type="ARBA" id="ARBA00001286"/>
    </source>
</evidence>
<organism evidence="12 13">
    <name type="scientific">Gracilinema caldarium (strain ATCC 51460 / DSM 7334 / H1)</name>
    <name type="common">Treponema caldarium</name>
    <dbReference type="NCBI Taxonomy" id="744872"/>
    <lineage>
        <taxon>Bacteria</taxon>
        <taxon>Pseudomonadati</taxon>
        <taxon>Spirochaetota</taxon>
        <taxon>Spirochaetia</taxon>
        <taxon>Spirochaetales</taxon>
        <taxon>Breznakiellaceae</taxon>
        <taxon>Gracilinema</taxon>
    </lineage>
</organism>
<dbReference type="RefSeq" id="WP_013969754.1">
    <property type="nucleotide sequence ID" value="NC_015732.1"/>
</dbReference>
<dbReference type="CDD" id="cd06445">
    <property type="entry name" value="ATase"/>
    <property type="match status" value="1"/>
</dbReference>
<comment type="subcellular location">
    <subcellularLocation>
        <location evidence="9">Cytoplasm</location>
    </subcellularLocation>
</comment>
<gene>
    <name evidence="12" type="ordered locus">Spica_2363</name>
</gene>
<keyword evidence="6 9" id="KW-0227">DNA damage</keyword>
<evidence type="ECO:0000259" key="11">
    <source>
        <dbReference type="Pfam" id="PF02870"/>
    </source>
</evidence>
<dbReference type="EC" id="2.1.1.63" evidence="9"/>
<dbReference type="InterPro" id="IPR008332">
    <property type="entry name" value="MethylG_MeTrfase_N"/>
</dbReference>
<keyword evidence="4 9" id="KW-0489">Methyltransferase</keyword>
<dbReference type="InterPro" id="IPR023546">
    <property type="entry name" value="MGMT"/>
</dbReference>
<dbReference type="GO" id="GO:0006307">
    <property type="term" value="P:DNA alkylation repair"/>
    <property type="evidence" value="ECO:0007669"/>
    <property type="project" value="UniProtKB-UniRule"/>
</dbReference>
<comment type="catalytic activity">
    <reaction evidence="8 9">
        <text>a 6-O-methyl-2'-deoxyguanosine in DNA + L-cysteinyl-[protein] = S-methyl-L-cysteinyl-[protein] + a 2'-deoxyguanosine in DNA</text>
        <dbReference type="Rhea" id="RHEA:24000"/>
        <dbReference type="Rhea" id="RHEA-COMP:10131"/>
        <dbReference type="Rhea" id="RHEA-COMP:10132"/>
        <dbReference type="Rhea" id="RHEA-COMP:11367"/>
        <dbReference type="Rhea" id="RHEA-COMP:11368"/>
        <dbReference type="ChEBI" id="CHEBI:29950"/>
        <dbReference type="ChEBI" id="CHEBI:82612"/>
        <dbReference type="ChEBI" id="CHEBI:85445"/>
        <dbReference type="ChEBI" id="CHEBI:85448"/>
        <dbReference type="EC" id="2.1.1.63"/>
    </reaction>
</comment>
<dbReference type="AlphaFoldDB" id="F8F3V4"/>
<dbReference type="PANTHER" id="PTHR10815">
    <property type="entry name" value="METHYLATED-DNA--PROTEIN-CYSTEINE METHYLTRANSFERASE"/>
    <property type="match status" value="1"/>
</dbReference>
<feature type="domain" description="Methylated-DNA-[protein]-cysteine S-methyltransferase DNA binding" evidence="10">
    <location>
        <begin position="103"/>
        <end position="184"/>
    </location>
</feature>
<evidence type="ECO:0000256" key="5">
    <source>
        <dbReference type="ARBA" id="ARBA00022679"/>
    </source>
</evidence>
<evidence type="ECO:0000256" key="2">
    <source>
        <dbReference type="ARBA" id="ARBA00008711"/>
    </source>
</evidence>
<keyword evidence="7 9" id="KW-0234">DNA repair</keyword>
<feature type="domain" description="Methylguanine DNA methyltransferase ribonuclease-like" evidence="11">
    <location>
        <begin position="2"/>
        <end position="97"/>
    </location>
</feature>
<dbReference type="InterPro" id="IPR036388">
    <property type="entry name" value="WH-like_DNA-bd_sf"/>
</dbReference>
<dbReference type="InterPro" id="IPR001497">
    <property type="entry name" value="MethylDNA_cys_MeTrfase_AS"/>
</dbReference>
<dbReference type="EMBL" id="CP002868">
    <property type="protein sequence ID" value="AEJ20473.1"/>
    <property type="molecule type" value="Genomic_DNA"/>
</dbReference>
<dbReference type="Gene3D" id="1.10.10.10">
    <property type="entry name" value="Winged helix-like DNA-binding domain superfamily/Winged helix DNA-binding domain"/>
    <property type="match status" value="1"/>
</dbReference>
<comment type="similarity">
    <text evidence="2 9">Belongs to the MGMT family.</text>
</comment>
<dbReference type="GO" id="GO:0003908">
    <property type="term" value="F:methylated-DNA-[protein]-cysteine S-methyltransferase activity"/>
    <property type="evidence" value="ECO:0007669"/>
    <property type="project" value="UniProtKB-UniRule"/>
</dbReference>
<proteinExistence type="inferred from homology"/>
<dbReference type="Proteomes" id="UP000000503">
    <property type="component" value="Chromosome"/>
</dbReference>
<keyword evidence="5 9" id="KW-0808">Transferase</keyword>
<keyword evidence="13" id="KW-1185">Reference proteome</keyword>
<feature type="active site" description="Nucleophile; methyl group acceptor" evidence="9">
    <location>
        <position position="155"/>
    </location>
</feature>
<keyword evidence="3 9" id="KW-0963">Cytoplasm</keyword>
<dbReference type="GO" id="GO:0005737">
    <property type="term" value="C:cytoplasm"/>
    <property type="evidence" value="ECO:0007669"/>
    <property type="project" value="UniProtKB-SubCell"/>
</dbReference>
<evidence type="ECO:0000256" key="7">
    <source>
        <dbReference type="ARBA" id="ARBA00023204"/>
    </source>
</evidence>
<dbReference type="SUPFAM" id="SSF46767">
    <property type="entry name" value="Methylated DNA-protein cysteine methyltransferase, C-terminal domain"/>
    <property type="match status" value="1"/>
</dbReference>
<dbReference type="Gene3D" id="3.30.160.70">
    <property type="entry name" value="Methylated DNA-protein cysteine methyltransferase domain"/>
    <property type="match status" value="1"/>
</dbReference>
<dbReference type="Pfam" id="PF01035">
    <property type="entry name" value="DNA_binding_1"/>
    <property type="match status" value="1"/>
</dbReference>
<dbReference type="InterPro" id="IPR014048">
    <property type="entry name" value="MethylDNA_cys_MeTrfase_DNA-bd"/>
</dbReference>
<evidence type="ECO:0000256" key="8">
    <source>
        <dbReference type="ARBA" id="ARBA00049348"/>
    </source>
</evidence>
<dbReference type="STRING" id="744872.Spica_2363"/>
<dbReference type="NCBIfam" id="TIGR00589">
    <property type="entry name" value="ogt"/>
    <property type="match status" value="1"/>
</dbReference>
<protein>
    <recommendedName>
        <fullName evidence="9">Methylated-DNA--protein-cysteine methyltransferase</fullName>
        <ecNumber evidence="9">2.1.1.63</ecNumber>
    </recommendedName>
    <alternativeName>
        <fullName evidence="9">6-O-methylguanine-DNA methyltransferase</fullName>
        <shortName evidence="9">MGMT</shortName>
    </alternativeName>
    <alternativeName>
        <fullName evidence="9">O-6-methylguanine-DNA-alkyltransferase</fullName>
    </alternativeName>
</protein>
<reference evidence="13" key="1">
    <citation type="journal article" date="2013" name="Stand. Genomic Sci.">
        <title>Genome sequence of the thermophilic fresh-water bacterium Spirochaeta caldaria type strain (H1(T)), reclassification of Spirochaeta caldaria, Spirochaeta stenostrepta, and Spirochaeta zuelzerae in the genus Treponema as Treponema caldaria comb. nov., Treponema stenostrepta comb. nov., and Treponema zuelzerae comb. nov., and emendation of the genus Treponema.</title>
        <authorList>
            <person name="Abt B."/>
            <person name="Goker M."/>
            <person name="Scheuner C."/>
            <person name="Han C."/>
            <person name="Lu M."/>
            <person name="Misra M."/>
            <person name="Lapidus A."/>
            <person name="Nolan M."/>
            <person name="Lucas S."/>
            <person name="Hammon N."/>
            <person name="Deshpande S."/>
            <person name="Cheng J.F."/>
            <person name="Tapia R."/>
            <person name="Goodwin L.A."/>
            <person name="Pitluck S."/>
            <person name="Liolios K."/>
            <person name="Pagani I."/>
            <person name="Ivanova N."/>
            <person name="Mavromatis K."/>
            <person name="Mikhailova N."/>
            <person name="Huntemann M."/>
            <person name="Pati A."/>
            <person name="Chen A."/>
            <person name="Palaniappan K."/>
            <person name="Land M."/>
            <person name="Hauser L."/>
            <person name="Jeffries C.D."/>
            <person name="Rohde M."/>
            <person name="Spring S."/>
            <person name="Gronow S."/>
            <person name="Detter J.C."/>
            <person name="Bristow J."/>
            <person name="Eisen J.A."/>
            <person name="Markowitz V."/>
            <person name="Hugenholtz P."/>
            <person name="Kyrpides N.C."/>
            <person name="Woyke T."/>
            <person name="Klenk H.P."/>
        </authorList>
    </citation>
    <scope>NUCLEOTIDE SEQUENCE</scope>
    <source>
        <strain evidence="13">ATCC 51460 / DSM 7334 / H1</strain>
    </source>
</reference>
<dbReference type="SUPFAM" id="SSF53155">
    <property type="entry name" value="Methylated DNA-protein cysteine methyltransferase domain"/>
    <property type="match status" value="1"/>
</dbReference>
<evidence type="ECO:0000259" key="10">
    <source>
        <dbReference type="Pfam" id="PF01035"/>
    </source>
</evidence>
<accession>F8F3V4</accession>
<dbReference type="GO" id="GO:0032259">
    <property type="term" value="P:methylation"/>
    <property type="evidence" value="ECO:0007669"/>
    <property type="project" value="UniProtKB-KW"/>
</dbReference>
<sequence length="188" mass="19939">MKYTFLMQSPLGTLRVITTDAALSGIDFVNQIDEIPGSAAEQVAILSIPVDEKETPLLAADQKSICMMKVSSIIEQFEKELASYFSGTLQVFTVPFAVETGTEFQKKVWQALLSIPYGETRTYGDLARSLGLTLGASRAVGNACGANPIPIIIPCHRVVAAGGSLGGYSGGLWRKARLLALEGAASIA</sequence>
<evidence type="ECO:0000313" key="13">
    <source>
        <dbReference type="Proteomes" id="UP000000503"/>
    </source>
</evidence>
<comment type="catalytic activity">
    <reaction evidence="1 9">
        <text>a 4-O-methyl-thymidine in DNA + L-cysteinyl-[protein] = a thymidine in DNA + S-methyl-L-cysteinyl-[protein]</text>
        <dbReference type="Rhea" id="RHEA:53428"/>
        <dbReference type="Rhea" id="RHEA-COMP:10131"/>
        <dbReference type="Rhea" id="RHEA-COMP:10132"/>
        <dbReference type="Rhea" id="RHEA-COMP:13555"/>
        <dbReference type="Rhea" id="RHEA-COMP:13556"/>
        <dbReference type="ChEBI" id="CHEBI:29950"/>
        <dbReference type="ChEBI" id="CHEBI:82612"/>
        <dbReference type="ChEBI" id="CHEBI:137386"/>
        <dbReference type="ChEBI" id="CHEBI:137387"/>
        <dbReference type="EC" id="2.1.1.63"/>
    </reaction>
</comment>
<dbReference type="HOGENOM" id="CLU_000445_52_2_12"/>
<evidence type="ECO:0000256" key="3">
    <source>
        <dbReference type="ARBA" id="ARBA00022490"/>
    </source>
</evidence>
<dbReference type="FunFam" id="1.10.10.10:FF:000214">
    <property type="entry name" value="Methylated-DNA--protein-cysteine methyltransferase"/>
    <property type="match status" value="1"/>
</dbReference>
<comment type="miscellaneous">
    <text evidence="9">This enzyme catalyzes only one turnover and therefore is not strictly catalytic. According to one definition, an enzyme is a biocatalyst that acts repeatedly and over many reaction cycles.</text>
</comment>
<evidence type="ECO:0000256" key="6">
    <source>
        <dbReference type="ARBA" id="ARBA00022763"/>
    </source>
</evidence>
<dbReference type="PROSITE" id="PS00374">
    <property type="entry name" value="MGMT"/>
    <property type="match status" value="1"/>
</dbReference>
<dbReference type="OrthoDB" id="9802228at2"/>
<name>F8F3V4_GRAC1</name>
<evidence type="ECO:0000313" key="12">
    <source>
        <dbReference type="EMBL" id="AEJ20473.1"/>
    </source>
</evidence>
<dbReference type="InterPro" id="IPR036631">
    <property type="entry name" value="MGMT_N_sf"/>
</dbReference>
<comment type="function">
    <text evidence="9">Involved in the cellular defense against the biological effects of O6-methylguanine (O6-MeG) and O4-methylthymine (O4-MeT) in DNA. Repairs the methylated nucleobase in DNA by stoichiometrically transferring the methyl group to a cysteine residue in the enzyme. This is a suicide reaction: the enzyme is irreversibly inactivated.</text>
</comment>
<dbReference type="InterPro" id="IPR036217">
    <property type="entry name" value="MethylDNA_cys_MeTrfase_DNAb"/>
</dbReference>
<evidence type="ECO:0000256" key="9">
    <source>
        <dbReference type="HAMAP-Rule" id="MF_00772"/>
    </source>
</evidence>
<dbReference type="HAMAP" id="MF_00772">
    <property type="entry name" value="OGT"/>
    <property type="match status" value="1"/>
</dbReference>